<name>A0AAF0YUH0_9CORY</name>
<reference evidence="1" key="1">
    <citation type="submission" date="2017-12" db="EMBL/GenBank/DDBJ databases">
        <authorList>
            <person name="Thomas-White K."/>
            <person name="Wolfe A.J."/>
        </authorList>
    </citation>
    <scope>NUCLEOTIDE SEQUENCE</scope>
    <source>
        <strain evidence="1">UMB0763</strain>
    </source>
</reference>
<dbReference type="GO" id="GO:0033194">
    <property type="term" value="P:response to hydroperoxide"/>
    <property type="evidence" value="ECO:0007669"/>
    <property type="project" value="TreeGrafter"/>
</dbReference>
<organism evidence="1 2">
    <name type="scientific">Corynebacterium pyruviciproducens</name>
    <dbReference type="NCBI Taxonomy" id="598660"/>
    <lineage>
        <taxon>Bacteria</taxon>
        <taxon>Bacillati</taxon>
        <taxon>Actinomycetota</taxon>
        <taxon>Actinomycetes</taxon>
        <taxon>Mycobacteriales</taxon>
        <taxon>Corynebacteriaceae</taxon>
        <taxon>Corynebacterium</taxon>
    </lineage>
</organism>
<evidence type="ECO:0000313" key="1">
    <source>
        <dbReference type="EMBL" id="WOT01621.1"/>
    </source>
</evidence>
<gene>
    <name evidence="1" type="ORF">CYJ47_10145</name>
</gene>
<dbReference type="Pfam" id="PF03883">
    <property type="entry name" value="H2O2_YaaD"/>
    <property type="match status" value="1"/>
</dbReference>
<dbReference type="PANTHER" id="PTHR30283:SF4">
    <property type="entry name" value="PEROXIDE STRESS RESISTANCE PROTEIN YAAA"/>
    <property type="match status" value="1"/>
</dbReference>
<reference evidence="1" key="2">
    <citation type="submission" date="2023-10" db="EMBL/GenBank/DDBJ databases">
        <authorList>
            <person name="Choi B."/>
        </authorList>
    </citation>
    <scope>NUCLEOTIDE SEQUENCE</scope>
    <source>
        <strain evidence="1">UMB0763</strain>
    </source>
</reference>
<proteinExistence type="predicted"/>
<dbReference type="GO" id="GO:0005829">
    <property type="term" value="C:cytosol"/>
    <property type="evidence" value="ECO:0007669"/>
    <property type="project" value="TreeGrafter"/>
</dbReference>
<dbReference type="RefSeq" id="WP_101677732.1">
    <property type="nucleotide sequence ID" value="NZ_CP136958.1"/>
</dbReference>
<dbReference type="AlphaFoldDB" id="A0AAF0YUH0"/>
<dbReference type="PANTHER" id="PTHR30283">
    <property type="entry name" value="PEROXIDE STRESS RESPONSE PROTEIN YAAA"/>
    <property type="match status" value="1"/>
</dbReference>
<dbReference type="Proteomes" id="UP000234560">
    <property type="component" value="Chromosome"/>
</dbReference>
<dbReference type="KEGG" id="cpyr:CYJ47_10145"/>
<accession>A0AAF0YUH0</accession>
<dbReference type="InterPro" id="IPR005583">
    <property type="entry name" value="YaaA"/>
</dbReference>
<dbReference type="EMBL" id="CP136958">
    <property type="protein sequence ID" value="WOT01621.1"/>
    <property type="molecule type" value="Genomic_DNA"/>
</dbReference>
<protein>
    <submittedName>
        <fullName evidence="1">Peroxide stress protein YaaA</fullName>
    </submittedName>
</protein>
<sequence length="243" mass="26233">MLVILPPSETKEPGGENDPMELSFPELNPVRNHIMDVLAAIPAEEQLAFLKISPRLIEQAEANTVLRTAPTMSSIYRYTGVLFDALDAATLPDDALAHILIGSALFGVTRATDAIPAYRLSGNTTLPGKLTLRSLWKDALTPTLEGLPEFIVDMRSGAYLNLGPITSPAVGMCTVRVETQQPDGSRKVVSHFNKHYKGELARYLAVNAQDPTTLAEVASIARVGGFHVETSGTQLTLITPDNK</sequence>
<evidence type="ECO:0000313" key="2">
    <source>
        <dbReference type="Proteomes" id="UP000234560"/>
    </source>
</evidence>